<dbReference type="Gene3D" id="1.25.40.10">
    <property type="entry name" value="Tetratricopeptide repeat domain"/>
    <property type="match status" value="1"/>
</dbReference>
<reference evidence="4" key="2">
    <citation type="submission" date="2012-11" db="EMBL/GenBank/DDBJ databases">
        <authorList>
            <person name="Kuo A."/>
            <person name="Curtis B.A."/>
            <person name="Tanifuji G."/>
            <person name="Burki F."/>
            <person name="Gruber A."/>
            <person name="Irimia M."/>
            <person name="Maruyama S."/>
            <person name="Arias M.C."/>
            <person name="Ball S.G."/>
            <person name="Gile G.H."/>
            <person name="Hirakawa Y."/>
            <person name="Hopkins J.F."/>
            <person name="Rensing S.A."/>
            <person name="Schmutz J."/>
            <person name="Symeonidi A."/>
            <person name="Elias M."/>
            <person name="Eveleigh R.J."/>
            <person name="Herman E.K."/>
            <person name="Klute M.J."/>
            <person name="Nakayama T."/>
            <person name="Obornik M."/>
            <person name="Reyes-Prieto A."/>
            <person name="Armbrust E.V."/>
            <person name="Aves S.J."/>
            <person name="Beiko R.G."/>
            <person name="Coutinho P."/>
            <person name="Dacks J.B."/>
            <person name="Durnford D.G."/>
            <person name="Fast N.M."/>
            <person name="Green B.R."/>
            <person name="Grisdale C."/>
            <person name="Hempe F."/>
            <person name="Henrissat B."/>
            <person name="Hoppner M.P."/>
            <person name="Ishida K.-I."/>
            <person name="Kim E."/>
            <person name="Koreny L."/>
            <person name="Kroth P.G."/>
            <person name="Liu Y."/>
            <person name="Malik S.-B."/>
            <person name="Maier U.G."/>
            <person name="McRose D."/>
            <person name="Mock T."/>
            <person name="Neilson J.A."/>
            <person name="Onodera N.T."/>
            <person name="Poole A.M."/>
            <person name="Pritham E.J."/>
            <person name="Richards T.A."/>
            <person name="Rocap G."/>
            <person name="Roy S.W."/>
            <person name="Sarai C."/>
            <person name="Schaack S."/>
            <person name="Shirato S."/>
            <person name="Slamovits C.H."/>
            <person name="Spencer D.F."/>
            <person name="Suzuki S."/>
            <person name="Worden A.Z."/>
            <person name="Zauner S."/>
            <person name="Barry K."/>
            <person name="Bell C."/>
            <person name="Bharti A.K."/>
            <person name="Crow J.A."/>
            <person name="Grimwood J."/>
            <person name="Kramer R."/>
            <person name="Lindquist E."/>
            <person name="Lucas S."/>
            <person name="Salamov A."/>
            <person name="McFadden G.I."/>
            <person name="Lane C.E."/>
            <person name="Keeling P.J."/>
            <person name="Gray M.W."/>
            <person name="Grigoriev I.V."/>
            <person name="Archibald J.M."/>
        </authorList>
    </citation>
    <scope>NUCLEOTIDE SEQUENCE</scope>
    <source>
        <strain evidence="4">CCMP2712</strain>
    </source>
</reference>
<dbReference type="Proteomes" id="UP000011087">
    <property type="component" value="Unassembled WGS sequence"/>
</dbReference>
<name>L1IBX8_GUITC</name>
<dbReference type="SUPFAM" id="SSF48452">
    <property type="entry name" value="TPR-like"/>
    <property type="match status" value="1"/>
</dbReference>
<proteinExistence type="predicted"/>
<dbReference type="PaxDb" id="55529-EKX33602"/>
<reference evidence="2 4" key="1">
    <citation type="journal article" date="2012" name="Nature">
        <title>Algal genomes reveal evolutionary mosaicism and the fate of nucleomorphs.</title>
        <authorList>
            <consortium name="DOE Joint Genome Institute"/>
            <person name="Curtis B.A."/>
            <person name="Tanifuji G."/>
            <person name="Burki F."/>
            <person name="Gruber A."/>
            <person name="Irimia M."/>
            <person name="Maruyama S."/>
            <person name="Arias M.C."/>
            <person name="Ball S.G."/>
            <person name="Gile G.H."/>
            <person name="Hirakawa Y."/>
            <person name="Hopkins J.F."/>
            <person name="Kuo A."/>
            <person name="Rensing S.A."/>
            <person name="Schmutz J."/>
            <person name="Symeonidi A."/>
            <person name="Elias M."/>
            <person name="Eveleigh R.J."/>
            <person name="Herman E.K."/>
            <person name="Klute M.J."/>
            <person name="Nakayama T."/>
            <person name="Obornik M."/>
            <person name="Reyes-Prieto A."/>
            <person name="Armbrust E.V."/>
            <person name="Aves S.J."/>
            <person name="Beiko R.G."/>
            <person name="Coutinho P."/>
            <person name="Dacks J.B."/>
            <person name="Durnford D.G."/>
            <person name="Fast N.M."/>
            <person name="Green B.R."/>
            <person name="Grisdale C.J."/>
            <person name="Hempel F."/>
            <person name="Henrissat B."/>
            <person name="Hoppner M.P."/>
            <person name="Ishida K."/>
            <person name="Kim E."/>
            <person name="Koreny L."/>
            <person name="Kroth P.G."/>
            <person name="Liu Y."/>
            <person name="Malik S.B."/>
            <person name="Maier U.G."/>
            <person name="McRose D."/>
            <person name="Mock T."/>
            <person name="Neilson J.A."/>
            <person name="Onodera N.T."/>
            <person name="Poole A.M."/>
            <person name="Pritham E.J."/>
            <person name="Richards T.A."/>
            <person name="Rocap G."/>
            <person name="Roy S.W."/>
            <person name="Sarai C."/>
            <person name="Schaack S."/>
            <person name="Shirato S."/>
            <person name="Slamovits C.H."/>
            <person name="Spencer D.F."/>
            <person name="Suzuki S."/>
            <person name="Worden A.Z."/>
            <person name="Zauner S."/>
            <person name="Barry K."/>
            <person name="Bell C."/>
            <person name="Bharti A.K."/>
            <person name="Crow J.A."/>
            <person name="Grimwood J."/>
            <person name="Kramer R."/>
            <person name="Lindquist E."/>
            <person name="Lucas S."/>
            <person name="Salamov A."/>
            <person name="McFadden G.I."/>
            <person name="Lane C.E."/>
            <person name="Keeling P.J."/>
            <person name="Gray M.W."/>
            <person name="Grigoriev I.V."/>
            <person name="Archibald J.M."/>
        </authorList>
    </citation>
    <scope>NUCLEOTIDE SEQUENCE</scope>
    <source>
        <strain evidence="2 4">CCMP2712</strain>
    </source>
</reference>
<evidence type="ECO:0000313" key="3">
    <source>
        <dbReference type="EnsemblProtists" id="EKX33602"/>
    </source>
</evidence>
<keyword evidence="1" id="KW-0732">Signal</keyword>
<dbReference type="GeneID" id="17290340"/>
<dbReference type="InterPro" id="IPR011990">
    <property type="entry name" value="TPR-like_helical_dom_sf"/>
</dbReference>
<organism evidence="2">
    <name type="scientific">Guillardia theta (strain CCMP2712)</name>
    <name type="common">Cryptophyte</name>
    <dbReference type="NCBI Taxonomy" id="905079"/>
    <lineage>
        <taxon>Eukaryota</taxon>
        <taxon>Cryptophyceae</taxon>
        <taxon>Pyrenomonadales</taxon>
        <taxon>Geminigeraceae</taxon>
        <taxon>Guillardia</taxon>
    </lineage>
</organism>
<sequence>MHASLLLALLWMMLCCRAQTGEELECASLKDCLNLASVYSSSALQHERMKAHALYERACRYGEDSKDAWLGKGALEQDAGRLEEAWRSLCVAFLLDPSCWRVGINMGNLAARRQQFGLAHRLFKHLTRVNPFLPQAHYSLGFLNLLYARYPSHGMVD</sequence>
<gene>
    <name evidence="2" type="ORF">GUITHDRAFT_120191</name>
</gene>
<evidence type="ECO:0000313" key="4">
    <source>
        <dbReference type="Proteomes" id="UP000011087"/>
    </source>
</evidence>
<evidence type="ECO:0000256" key="1">
    <source>
        <dbReference type="SAM" id="SignalP"/>
    </source>
</evidence>
<feature type="signal peptide" evidence="1">
    <location>
        <begin position="1"/>
        <end position="18"/>
    </location>
</feature>
<dbReference type="HOGENOM" id="CLU_1681260_0_0_1"/>
<dbReference type="EMBL" id="JH993135">
    <property type="protein sequence ID" value="EKX33602.1"/>
    <property type="molecule type" value="Genomic_DNA"/>
</dbReference>
<dbReference type="AlphaFoldDB" id="L1IBX8"/>
<feature type="chain" id="PRO_5008769854" evidence="1">
    <location>
        <begin position="19"/>
        <end position="157"/>
    </location>
</feature>
<dbReference type="RefSeq" id="XP_005820582.1">
    <property type="nucleotide sequence ID" value="XM_005820525.1"/>
</dbReference>
<reference evidence="3" key="3">
    <citation type="submission" date="2016-03" db="UniProtKB">
        <authorList>
            <consortium name="EnsemblProtists"/>
        </authorList>
    </citation>
    <scope>IDENTIFICATION</scope>
</reference>
<protein>
    <submittedName>
        <fullName evidence="2 3">Uncharacterized protein</fullName>
    </submittedName>
</protein>
<evidence type="ECO:0000313" key="2">
    <source>
        <dbReference type="EMBL" id="EKX33602.1"/>
    </source>
</evidence>
<dbReference type="EnsemblProtists" id="EKX33602">
    <property type="protein sequence ID" value="EKX33602"/>
    <property type="gene ID" value="GUITHDRAFT_120191"/>
</dbReference>
<accession>L1IBX8</accession>
<keyword evidence="4" id="KW-1185">Reference proteome</keyword>
<dbReference type="KEGG" id="gtt:GUITHDRAFT_120191"/>